<name>A0A7J9EYW3_9ROSI</name>
<feature type="non-terminal residue" evidence="1">
    <location>
        <position position="26"/>
    </location>
</feature>
<dbReference type="Proteomes" id="UP000593568">
    <property type="component" value="Unassembled WGS sequence"/>
</dbReference>
<proteinExistence type="predicted"/>
<keyword evidence="2" id="KW-1185">Reference proteome</keyword>
<accession>A0A7J9EYW3</accession>
<evidence type="ECO:0000313" key="2">
    <source>
        <dbReference type="Proteomes" id="UP000593568"/>
    </source>
</evidence>
<dbReference type="AlphaFoldDB" id="A0A7J9EYW3"/>
<comment type="caution">
    <text evidence="1">The sequence shown here is derived from an EMBL/GenBank/DDBJ whole genome shotgun (WGS) entry which is preliminary data.</text>
</comment>
<sequence length="26" mass="2962">MVLSQYGYDQYVPTTACLNRVEALVQ</sequence>
<reference evidence="1 2" key="1">
    <citation type="journal article" date="2019" name="Genome Biol. Evol.">
        <title>Insights into the evolution of the New World diploid cottons (Gossypium, subgenus Houzingenia) based on genome sequencing.</title>
        <authorList>
            <person name="Grover C.E."/>
            <person name="Arick M.A. 2nd"/>
            <person name="Thrash A."/>
            <person name="Conover J.L."/>
            <person name="Sanders W.S."/>
            <person name="Peterson D.G."/>
            <person name="Frelichowski J.E."/>
            <person name="Scheffler J.A."/>
            <person name="Scheffler B.E."/>
            <person name="Wendel J.F."/>
        </authorList>
    </citation>
    <scope>NUCLEOTIDE SEQUENCE [LARGE SCALE GENOMIC DNA]</scope>
    <source>
        <strain evidence="1">8</strain>
        <tissue evidence="1">Leaf</tissue>
    </source>
</reference>
<gene>
    <name evidence="1" type="ORF">Gotri_006135</name>
</gene>
<evidence type="ECO:0000313" key="1">
    <source>
        <dbReference type="EMBL" id="MBA0778247.1"/>
    </source>
</evidence>
<organism evidence="1 2">
    <name type="scientific">Gossypium trilobum</name>
    <dbReference type="NCBI Taxonomy" id="34281"/>
    <lineage>
        <taxon>Eukaryota</taxon>
        <taxon>Viridiplantae</taxon>
        <taxon>Streptophyta</taxon>
        <taxon>Embryophyta</taxon>
        <taxon>Tracheophyta</taxon>
        <taxon>Spermatophyta</taxon>
        <taxon>Magnoliopsida</taxon>
        <taxon>eudicotyledons</taxon>
        <taxon>Gunneridae</taxon>
        <taxon>Pentapetalae</taxon>
        <taxon>rosids</taxon>
        <taxon>malvids</taxon>
        <taxon>Malvales</taxon>
        <taxon>Malvaceae</taxon>
        <taxon>Malvoideae</taxon>
        <taxon>Gossypium</taxon>
    </lineage>
</organism>
<protein>
    <submittedName>
        <fullName evidence="1">Uncharacterized protein</fullName>
    </submittedName>
</protein>
<dbReference type="EMBL" id="JABEZW010000010">
    <property type="protein sequence ID" value="MBA0778247.1"/>
    <property type="molecule type" value="Genomic_DNA"/>
</dbReference>